<feature type="domain" description="EGF-like" evidence="3">
    <location>
        <begin position="268"/>
        <end position="298"/>
    </location>
</feature>
<dbReference type="PANTHER" id="PTHR23259">
    <property type="entry name" value="RIDDLE"/>
    <property type="match status" value="1"/>
</dbReference>
<dbReference type="InterPro" id="IPR036084">
    <property type="entry name" value="Ser_inhib-like_sf"/>
</dbReference>
<dbReference type="CDD" id="cd19941">
    <property type="entry name" value="TIL"/>
    <property type="match status" value="3"/>
</dbReference>
<dbReference type="GO" id="GO:0030414">
    <property type="term" value="F:peptidase inhibitor activity"/>
    <property type="evidence" value="ECO:0007669"/>
    <property type="project" value="UniProtKB-KW"/>
</dbReference>
<evidence type="ECO:0000313" key="4">
    <source>
        <dbReference type="EnsemblMetazoa" id="ASTEI04555-PA"/>
    </source>
</evidence>
<keyword evidence="1" id="KW-0646">Protease inhibitor</keyword>
<reference evidence="5" key="1">
    <citation type="journal article" date="2014" name="Genome Biol.">
        <title>Genome analysis of a major urban malaria vector mosquito, Anopheles stephensi.</title>
        <authorList>
            <person name="Jiang X."/>
            <person name="Peery A."/>
            <person name="Hall A.B."/>
            <person name="Sharma A."/>
            <person name="Chen X.G."/>
            <person name="Waterhouse R.M."/>
            <person name="Komissarov A."/>
            <person name="Riehle M.M."/>
            <person name="Shouche Y."/>
            <person name="Sharakhova M.V."/>
            <person name="Lawson D."/>
            <person name="Pakpour N."/>
            <person name="Arensburger P."/>
            <person name="Davidson V.L."/>
            <person name="Eiglmeier K."/>
            <person name="Emrich S."/>
            <person name="George P."/>
            <person name="Kennedy R.C."/>
            <person name="Mane S.P."/>
            <person name="Maslen G."/>
            <person name="Oringanje C."/>
            <person name="Qi Y."/>
            <person name="Settlage R."/>
            <person name="Tojo M."/>
            <person name="Tubio J.M."/>
            <person name="Unger M.F."/>
            <person name="Wang B."/>
            <person name="Vernick K.D."/>
            <person name="Ribeiro J.M."/>
            <person name="James A.A."/>
            <person name="Michel K."/>
            <person name="Riehle M.A."/>
            <person name="Luckhart S."/>
            <person name="Sharakhov I.V."/>
            <person name="Tu Z."/>
        </authorList>
    </citation>
    <scope>NUCLEOTIDE SEQUENCE [LARGE SCALE GENOMIC DNA]</scope>
    <source>
        <strain evidence="5">Indian</strain>
    </source>
</reference>
<dbReference type="STRING" id="30069.A0A182Y7W9"/>
<dbReference type="Proteomes" id="UP000076408">
    <property type="component" value="Unassembled WGS sequence"/>
</dbReference>
<reference evidence="4" key="2">
    <citation type="submission" date="2020-05" db="UniProtKB">
        <authorList>
            <consortium name="EnsemblMetazoa"/>
        </authorList>
    </citation>
    <scope>IDENTIFICATION</scope>
    <source>
        <strain evidence="4">Indian</strain>
    </source>
</reference>
<dbReference type="SUPFAM" id="SSF57567">
    <property type="entry name" value="Serine protease inhibitors"/>
    <property type="match status" value="3"/>
</dbReference>
<dbReference type="InterPro" id="IPR000742">
    <property type="entry name" value="EGF"/>
</dbReference>
<dbReference type="Pfam" id="PF01826">
    <property type="entry name" value="TIL"/>
    <property type="match status" value="2"/>
</dbReference>
<dbReference type="SMART" id="SM00181">
    <property type="entry name" value="EGF"/>
    <property type="match status" value="4"/>
</dbReference>
<keyword evidence="2" id="KW-1015">Disulfide bond</keyword>
<proteinExistence type="predicted"/>
<dbReference type="EnsemblMetazoa" id="ASTEI04555-RA">
    <property type="protein sequence ID" value="ASTEI04555-PA"/>
    <property type="gene ID" value="ASTEI04555"/>
</dbReference>
<feature type="domain" description="EGF-like" evidence="3">
    <location>
        <begin position="47"/>
        <end position="82"/>
    </location>
</feature>
<protein>
    <recommendedName>
        <fullName evidence="3">EGF-like domain-containing protein</fullName>
    </recommendedName>
</protein>
<dbReference type="VEuPathDB" id="VectorBase:ASTEI04555"/>
<evidence type="ECO:0000256" key="1">
    <source>
        <dbReference type="ARBA" id="ARBA00022690"/>
    </source>
</evidence>
<dbReference type="AlphaFoldDB" id="A0A182Y7W9"/>
<dbReference type="InterPro" id="IPR051368">
    <property type="entry name" value="SerProtInhib-TIL_Domain"/>
</dbReference>
<keyword evidence="5" id="KW-1185">Reference proteome</keyword>
<organism evidence="4 5">
    <name type="scientific">Anopheles stephensi</name>
    <name type="common">Indo-Pakistan malaria mosquito</name>
    <dbReference type="NCBI Taxonomy" id="30069"/>
    <lineage>
        <taxon>Eukaryota</taxon>
        <taxon>Metazoa</taxon>
        <taxon>Ecdysozoa</taxon>
        <taxon>Arthropoda</taxon>
        <taxon>Hexapoda</taxon>
        <taxon>Insecta</taxon>
        <taxon>Pterygota</taxon>
        <taxon>Neoptera</taxon>
        <taxon>Endopterygota</taxon>
        <taxon>Diptera</taxon>
        <taxon>Nematocera</taxon>
        <taxon>Culicoidea</taxon>
        <taxon>Culicidae</taxon>
        <taxon>Anophelinae</taxon>
        <taxon>Anopheles</taxon>
    </lineage>
</organism>
<dbReference type="PANTHER" id="PTHR23259:SF70">
    <property type="entry name" value="ACCESSORY GLAND PROTEIN ACP62F-RELATED"/>
    <property type="match status" value="1"/>
</dbReference>
<evidence type="ECO:0000313" key="5">
    <source>
        <dbReference type="Proteomes" id="UP000076408"/>
    </source>
</evidence>
<dbReference type="Gene3D" id="2.10.25.10">
    <property type="entry name" value="Laminin"/>
    <property type="match status" value="3"/>
</dbReference>
<evidence type="ECO:0000259" key="3">
    <source>
        <dbReference type="SMART" id="SM00181"/>
    </source>
</evidence>
<dbReference type="VEuPathDB" id="VectorBase:ASTEI20_033797"/>
<accession>A0A182Y7W9</accession>
<evidence type="ECO:0000256" key="2">
    <source>
        <dbReference type="ARBA" id="ARBA00023157"/>
    </source>
</evidence>
<feature type="domain" description="EGF-like" evidence="3">
    <location>
        <begin position="199"/>
        <end position="234"/>
    </location>
</feature>
<dbReference type="InterPro" id="IPR002919">
    <property type="entry name" value="TIL_dom"/>
</dbReference>
<dbReference type="OMA" id="PPVCEPT"/>
<name>A0A182Y7W9_ANOST</name>
<feature type="domain" description="EGF-like" evidence="3">
    <location>
        <begin position="345"/>
        <end position="379"/>
    </location>
</feature>
<sequence>MDNGVHRFLLSVNLVLLLVCCLPHLTTARHAQKCCPPNEVLLWCPPVCEPTCDNDCVPTPTGIPMETCVCKPGFVRHHGRCIERCECPAPSPPTEPPTECPPLVTTPKPCARTFHGMTRNGEVPPVRTHYPHPYSAHTQPGPYSMMSQSQNLSSCSNYLYRPPVRPCPPKPMRTTTVSPFAVCPPNEVQQPSPICCEETCTTNCAAVLCPAQPPTGPLVCTCDSGFVRHKGRCIPRNECPVEEPVKFCGPNAHYSPCTPCCQQTCDNDCSKIFCIAACTGPPTCVCNEGYVLHEGRCILPSECPRKCPPTTVAPPHRYYYTERPCTPVCPPGASLRPYKPCCVDTCTTDCRLVRCTQSFTGPPTCVCDYGLVMHNNRCIPRDHCPTTNEPLYGGFGGSSHSNPYSFLMDE</sequence>
<dbReference type="VEuPathDB" id="VectorBase:ASTE001984"/>